<dbReference type="EMBL" id="LTDM01000001">
    <property type="protein sequence ID" value="OLS03931.1"/>
    <property type="molecule type" value="Genomic_DNA"/>
</dbReference>
<organism evidence="1 2">
    <name type="scientific">Tissierella creatinophila DSM 6911</name>
    <dbReference type="NCBI Taxonomy" id="1123403"/>
    <lineage>
        <taxon>Bacteria</taxon>
        <taxon>Bacillati</taxon>
        <taxon>Bacillota</taxon>
        <taxon>Tissierellia</taxon>
        <taxon>Tissierellales</taxon>
        <taxon>Tissierellaceae</taxon>
        <taxon>Tissierella</taxon>
    </lineage>
</organism>
<evidence type="ECO:0000313" key="1">
    <source>
        <dbReference type="EMBL" id="OLS03931.1"/>
    </source>
</evidence>
<dbReference type="InterPro" id="IPR054688">
    <property type="entry name" value="CD1247_N"/>
</dbReference>
<dbReference type="RefSeq" id="WP_075724035.1">
    <property type="nucleotide sequence ID" value="NZ_LTDM01000001.1"/>
</dbReference>
<dbReference type="OrthoDB" id="2381377at2"/>
<dbReference type="Proteomes" id="UP000186112">
    <property type="component" value="Unassembled WGS sequence"/>
</dbReference>
<protein>
    <submittedName>
        <fullName evidence="1">Uncharacterized protein</fullName>
    </submittedName>
</protein>
<comment type="caution">
    <text evidence="1">The sequence shown here is derived from an EMBL/GenBank/DDBJ whole genome shotgun (WGS) entry which is preliminary data.</text>
</comment>
<reference evidence="1 2" key="1">
    <citation type="submission" date="2016-02" db="EMBL/GenBank/DDBJ databases">
        <title>Genome sequence of Tissierella creatinophila DSM 6911.</title>
        <authorList>
            <person name="Poehlein A."/>
            <person name="Daniel R."/>
        </authorList>
    </citation>
    <scope>NUCLEOTIDE SEQUENCE [LARGE SCALE GENOMIC DNA]</scope>
    <source>
        <strain evidence="1 2">DSM 6911</strain>
    </source>
</reference>
<dbReference type="AlphaFoldDB" id="A0A1U7M9I0"/>
<dbReference type="NCBIfam" id="NF045650">
    <property type="entry name" value="CD1247_Nterm"/>
    <property type="match status" value="1"/>
</dbReference>
<keyword evidence="2" id="KW-1185">Reference proteome</keyword>
<proteinExistence type="predicted"/>
<name>A0A1U7M9I0_TISCR</name>
<accession>A0A1U7M9I0</accession>
<sequence>MNYLFQKVSYLQGLAEGLGVDDTSNEGKLLLQIIDVLGEFTEVLDEVVEDQVGLEEYVSFIDEDLSDVEDEVYDDYDEFDEYDDFDFEDYDEFELNDDCLDCGDSCNCEE</sequence>
<gene>
    <name evidence="1" type="ORF">TICRE_00580</name>
</gene>
<evidence type="ECO:0000313" key="2">
    <source>
        <dbReference type="Proteomes" id="UP000186112"/>
    </source>
</evidence>